<feature type="domain" description="ABC3 transporter permease C-terminal" evidence="8">
    <location>
        <begin position="280"/>
        <end position="396"/>
    </location>
</feature>
<evidence type="ECO:0000256" key="6">
    <source>
        <dbReference type="ARBA" id="ARBA00023136"/>
    </source>
</evidence>
<evidence type="ECO:0000313" key="11">
    <source>
        <dbReference type="Proteomes" id="UP000190961"/>
    </source>
</evidence>
<keyword evidence="10" id="KW-0449">Lipoprotein</keyword>
<dbReference type="PANTHER" id="PTHR30489">
    <property type="entry name" value="LIPOPROTEIN-RELEASING SYSTEM TRANSMEMBRANE PROTEIN LOLE"/>
    <property type="match status" value="1"/>
</dbReference>
<feature type="transmembrane region" description="Helical" evidence="7">
    <location>
        <begin position="322"/>
        <end position="351"/>
    </location>
</feature>
<evidence type="ECO:0000256" key="7">
    <source>
        <dbReference type="SAM" id="Phobius"/>
    </source>
</evidence>
<feature type="domain" description="MacB-like periplasmic core" evidence="9">
    <location>
        <begin position="25"/>
        <end position="248"/>
    </location>
</feature>
<dbReference type="Pfam" id="PF12704">
    <property type="entry name" value="MacB_PCD"/>
    <property type="match status" value="1"/>
</dbReference>
<sequence length="408" mass="45441">MNLPFFIARRYLFSKRKKNFINIISILSMVGVAFSTAALIIVLSVFNGLEDLLRSLNDSFDPEIKIEATTGKSFVSSKELIKKIKKIEGVKLVTEVIEDYAYVHYRDANQIVTLKGVSDNFIEQNRIPQENITQGKLRLKQGKINYAVVGQGISNTLTLAVEDPMFALQIYYIKDVKAGVTDPSRMYSKMNIVPGGVFSIIQYIDENYVLVPLDFARELFNYGNKRTSLEIKTEDGVSIDAVQSRLQDSLGKTFQVLTQEQQHKDLYRLLKIEKLFTFLSLTLLLCIGSINIFFSLMMLAIDKKKDISILAAIGASPRLIRNIFLAEGALIASSGAVIGLVLGGIFCWLQLNFGIISMGMESSITQGYPIKISWVDFAATLGIVSVITFLISSRPAVLASRFASPQQL</sequence>
<proteinExistence type="inferred from homology"/>
<dbReference type="Pfam" id="PF02687">
    <property type="entry name" value="FtsX"/>
    <property type="match status" value="1"/>
</dbReference>
<dbReference type="GO" id="GO:0044874">
    <property type="term" value="P:lipoprotein localization to outer membrane"/>
    <property type="evidence" value="ECO:0007669"/>
    <property type="project" value="TreeGrafter"/>
</dbReference>
<evidence type="ECO:0000256" key="1">
    <source>
        <dbReference type="ARBA" id="ARBA00004651"/>
    </source>
</evidence>
<name>A0A1T5LGF3_9BACT</name>
<dbReference type="STRING" id="688867.SAMN05660236_3184"/>
<evidence type="ECO:0000259" key="9">
    <source>
        <dbReference type="Pfam" id="PF12704"/>
    </source>
</evidence>
<evidence type="ECO:0000256" key="4">
    <source>
        <dbReference type="ARBA" id="ARBA00022692"/>
    </source>
</evidence>
<keyword evidence="6 7" id="KW-0472">Membrane</keyword>
<feature type="transmembrane region" description="Helical" evidence="7">
    <location>
        <begin position="20"/>
        <end position="46"/>
    </location>
</feature>
<evidence type="ECO:0000313" key="10">
    <source>
        <dbReference type="EMBL" id="SKC75083.1"/>
    </source>
</evidence>
<organism evidence="10 11">
    <name type="scientific">Ohtaekwangia koreensis</name>
    <dbReference type="NCBI Taxonomy" id="688867"/>
    <lineage>
        <taxon>Bacteria</taxon>
        <taxon>Pseudomonadati</taxon>
        <taxon>Bacteroidota</taxon>
        <taxon>Cytophagia</taxon>
        <taxon>Cytophagales</taxon>
        <taxon>Fulvivirgaceae</taxon>
        <taxon>Ohtaekwangia</taxon>
    </lineage>
</organism>
<keyword evidence="5 7" id="KW-1133">Transmembrane helix</keyword>
<keyword evidence="4 7" id="KW-0812">Transmembrane</keyword>
<evidence type="ECO:0000259" key="8">
    <source>
        <dbReference type="Pfam" id="PF02687"/>
    </source>
</evidence>
<dbReference type="PANTHER" id="PTHR30489:SF0">
    <property type="entry name" value="LIPOPROTEIN-RELEASING SYSTEM TRANSMEMBRANE PROTEIN LOLE"/>
    <property type="match status" value="1"/>
</dbReference>
<dbReference type="GO" id="GO:0098797">
    <property type="term" value="C:plasma membrane protein complex"/>
    <property type="evidence" value="ECO:0007669"/>
    <property type="project" value="TreeGrafter"/>
</dbReference>
<feature type="transmembrane region" description="Helical" evidence="7">
    <location>
        <begin position="275"/>
        <end position="301"/>
    </location>
</feature>
<comment type="similarity">
    <text evidence="2">Belongs to the ABC-4 integral membrane protein family. LolC/E subfamily.</text>
</comment>
<dbReference type="InterPro" id="IPR025857">
    <property type="entry name" value="MacB_PCD"/>
</dbReference>
<gene>
    <name evidence="10" type="ORF">SAMN05660236_3184</name>
</gene>
<keyword evidence="11" id="KW-1185">Reference proteome</keyword>
<dbReference type="RefSeq" id="WP_245840572.1">
    <property type="nucleotide sequence ID" value="NZ_FUZU01000002.1"/>
</dbReference>
<dbReference type="InterPro" id="IPR051447">
    <property type="entry name" value="Lipoprotein-release_system"/>
</dbReference>
<dbReference type="InterPro" id="IPR003838">
    <property type="entry name" value="ABC3_permease_C"/>
</dbReference>
<accession>A0A1T5LGF3</accession>
<comment type="subcellular location">
    <subcellularLocation>
        <location evidence="1">Cell membrane</location>
        <topology evidence="1">Multi-pass membrane protein</topology>
    </subcellularLocation>
</comment>
<dbReference type="AlphaFoldDB" id="A0A1T5LGF3"/>
<evidence type="ECO:0000256" key="5">
    <source>
        <dbReference type="ARBA" id="ARBA00022989"/>
    </source>
</evidence>
<dbReference type="Proteomes" id="UP000190961">
    <property type="component" value="Unassembled WGS sequence"/>
</dbReference>
<keyword evidence="3" id="KW-1003">Cell membrane</keyword>
<dbReference type="EMBL" id="FUZU01000002">
    <property type="protein sequence ID" value="SKC75083.1"/>
    <property type="molecule type" value="Genomic_DNA"/>
</dbReference>
<reference evidence="10 11" key="1">
    <citation type="submission" date="2017-02" db="EMBL/GenBank/DDBJ databases">
        <authorList>
            <person name="Peterson S.W."/>
        </authorList>
    </citation>
    <scope>NUCLEOTIDE SEQUENCE [LARGE SCALE GENOMIC DNA]</scope>
    <source>
        <strain evidence="10 11">DSM 25262</strain>
    </source>
</reference>
<protein>
    <submittedName>
        <fullName evidence="10">Lipoprotein-releasing system permease protein</fullName>
    </submittedName>
</protein>
<feature type="transmembrane region" description="Helical" evidence="7">
    <location>
        <begin position="371"/>
        <end position="391"/>
    </location>
</feature>
<evidence type="ECO:0000256" key="3">
    <source>
        <dbReference type="ARBA" id="ARBA00022475"/>
    </source>
</evidence>
<evidence type="ECO:0000256" key="2">
    <source>
        <dbReference type="ARBA" id="ARBA00005236"/>
    </source>
</evidence>